<feature type="compositionally biased region" description="Basic residues" evidence="1">
    <location>
        <begin position="244"/>
        <end position="258"/>
    </location>
</feature>
<feature type="compositionally biased region" description="Low complexity" evidence="1">
    <location>
        <begin position="538"/>
        <end position="548"/>
    </location>
</feature>
<evidence type="ECO:0000313" key="2">
    <source>
        <dbReference type="EMBL" id="KAJ6232705.1"/>
    </source>
</evidence>
<feature type="region of interest" description="Disordered" evidence="1">
    <location>
        <begin position="397"/>
        <end position="505"/>
    </location>
</feature>
<feature type="region of interest" description="Disordered" evidence="1">
    <location>
        <begin position="274"/>
        <end position="356"/>
    </location>
</feature>
<feature type="compositionally biased region" description="Basic residues" evidence="1">
    <location>
        <begin position="322"/>
        <end position="341"/>
    </location>
</feature>
<proteinExistence type="predicted"/>
<feature type="compositionally biased region" description="Basic and acidic residues" evidence="1">
    <location>
        <begin position="178"/>
        <end position="207"/>
    </location>
</feature>
<comment type="caution">
    <text evidence="2">The sequence shown here is derived from an EMBL/GenBank/DDBJ whole genome shotgun (WGS) entry which is preliminary data.</text>
</comment>
<dbReference type="EMBL" id="JAOAOG010000288">
    <property type="protein sequence ID" value="KAJ6232705.1"/>
    <property type="molecule type" value="Genomic_DNA"/>
</dbReference>
<evidence type="ECO:0000256" key="1">
    <source>
        <dbReference type="SAM" id="MobiDB-lite"/>
    </source>
</evidence>
<feature type="compositionally biased region" description="Basic residues" evidence="1">
    <location>
        <begin position="461"/>
        <end position="476"/>
    </location>
</feature>
<feature type="region of interest" description="Disordered" evidence="1">
    <location>
        <begin position="538"/>
        <end position="561"/>
    </location>
</feature>
<evidence type="ECO:0000313" key="3">
    <source>
        <dbReference type="Proteomes" id="UP001150062"/>
    </source>
</evidence>
<reference evidence="2" key="1">
    <citation type="submission" date="2022-08" db="EMBL/GenBank/DDBJ databases">
        <title>Novel sulfate-reducing endosymbionts in the free-living metamonad Anaeramoeba.</title>
        <authorList>
            <person name="Jerlstrom-Hultqvist J."/>
            <person name="Cepicka I."/>
            <person name="Gallot-Lavallee L."/>
            <person name="Salas-Leiva D."/>
            <person name="Curtis B.A."/>
            <person name="Zahonova K."/>
            <person name="Pipaliya S."/>
            <person name="Dacks J."/>
            <person name="Roger A.J."/>
        </authorList>
    </citation>
    <scope>NUCLEOTIDE SEQUENCE</scope>
    <source>
        <strain evidence="2">Schooner1</strain>
    </source>
</reference>
<sequence>MSYLAYSLDLQRHNLDQINKKFSGVTSFSERLIMLQKLRPTSFIGLKRKHLEKRFLKNESHNKMKGPIKIKRDCITDLVLLTKKPKKSIERGLATFFKKYFSFENISHYSREWLIFGINTKSSQKTNLETIPSLLTSQMINKLNSQKGKCGNKKEKDQDQDQAKEREKRKQKPKIRISIKDMSEKKEKRKEKDDKRYSKSPTKDYRIKIKKKKKKQFKRNKQHNKPIQTERKKNLKKSCSDHKKNSRYKNKSRNLHKYKYHYYEKAKYKNKHHYRNTHTPSHSDSDSNSNSDSDSDSDSDFDSGLSRIKCHKDHYHNENKPTRKKPKIKNTIKIKKNKKKLYTSSSSDNNDHNYSRYVNSKGMYSIKETPSEESSSDSINSSYSPLYTSYSSNLAESSDYECDSNEPNFHKNGSRKRKKKPSTKFYKKKKKKKINIRSGGIISGGRRNNNDNNKPKDNKSKTTKKNIKKKKKKKYRILIPSKKINTNYSKKQKSPTKNESHFQLGQQSQEVNFQNPDEQWNWTTTATTTSAVAVVATTTTTTASSSPSPSSPNPNNQISLPNFEPETFIEQEDVFVPLFPEQNDSDLMIEFN</sequence>
<feature type="compositionally biased region" description="Basic and acidic residues" evidence="1">
    <location>
        <begin position="228"/>
        <end position="243"/>
    </location>
</feature>
<feature type="compositionally biased region" description="Basic residues" evidence="1">
    <location>
        <begin position="208"/>
        <end position="224"/>
    </location>
</feature>
<accession>A0ABQ8XJC2</accession>
<protein>
    <submittedName>
        <fullName evidence="2">Uncharacterized protein</fullName>
    </submittedName>
</protein>
<name>A0ABQ8XJC2_9EUKA</name>
<feature type="compositionally biased region" description="Basic residues" evidence="1">
    <location>
        <begin position="412"/>
        <end position="435"/>
    </location>
</feature>
<feature type="compositionally biased region" description="Polar residues" evidence="1">
    <location>
        <begin position="484"/>
        <end position="505"/>
    </location>
</feature>
<feature type="compositionally biased region" description="Basic and acidic residues" evidence="1">
    <location>
        <begin position="152"/>
        <end position="168"/>
    </location>
</feature>
<keyword evidence="3" id="KW-1185">Reference proteome</keyword>
<gene>
    <name evidence="2" type="ORF">M0813_04510</name>
</gene>
<dbReference type="Proteomes" id="UP001150062">
    <property type="component" value="Unassembled WGS sequence"/>
</dbReference>
<feature type="region of interest" description="Disordered" evidence="1">
    <location>
        <begin position="144"/>
        <end position="258"/>
    </location>
</feature>
<feature type="compositionally biased region" description="Low complexity" evidence="1">
    <location>
        <begin position="436"/>
        <end position="452"/>
    </location>
</feature>
<organism evidence="2 3">
    <name type="scientific">Anaeramoeba flamelloides</name>
    <dbReference type="NCBI Taxonomy" id="1746091"/>
    <lineage>
        <taxon>Eukaryota</taxon>
        <taxon>Metamonada</taxon>
        <taxon>Anaeramoebidae</taxon>
        <taxon>Anaeramoeba</taxon>
    </lineage>
</organism>